<keyword evidence="1" id="KW-0812">Transmembrane</keyword>
<feature type="domain" description="Thioredoxin" evidence="2">
    <location>
        <begin position="5"/>
        <end position="130"/>
    </location>
</feature>
<dbReference type="SUPFAM" id="SSF52833">
    <property type="entry name" value="Thioredoxin-like"/>
    <property type="match status" value="1"/>
</dbReference>
<dbReference type="GO" id="GO:0003756">
    <property type="term" value="F:protein disulfide isomerase activity"/>
    <property type="evidence" value="ECO:0007669"/>
    <property type="project" value="TreeGrafter"/>
</dbReference>
<dbReference type="PANTHER" id="PTHR45672">
    <property type="entry name" value="PROTEIN DISULFIDE-ISOMERASE C17H9.14C-RELATED"/>
    <property type="match status" value="1"/>
</dbReference>
<evidence type="ECO:0000313" key="3">
    <source>
        <dbReference type="EMBL" id="QHT10710.1"/>
    </source>
</evidence>
<dbReference type="PROSITE" id="PS51352">
    <property type="entry name" value="THIOREDOXIN_2"/>
    <property type="match status" value="1"/>
</dbReference>
<dbReference type="GO" id="GO:0006457">
    <property type="term" value="P:protein folding"/>
    <property type="evidence" value="ECO:0007669"/>
    <property type="project" value="TreeGrafter"/>
</dbReference>
<dbReference type="CDD" id="cd02961">
    <property type="entry name" value="PDI_a_family"/>
    <property type="match status" value="1"/>
</dbReference>
<dbReference type="EMBL" id="MN739525">
    <property type="protein sequence ID" value="QHT10710.1"/>
    <property type="molecule type" value="Genomic_DNA"/>
</dbReference>
<accession>A0A6C0D370</accession>
<reference evidence="3" key="1">
    <citation type="journal article" date="2020" name="Nature">
        <title>Giant virus diversity and host interactions through global metagenomics.</title>
        <authorList>
            <person name="Schulz F."/>
            <person name="Roux S."/>
            <person name="Paez-Espino D."/>
            <person name="Jungbluth S."/>
            <person name="Walsh D.A."/>
            <person name="Denef V.J."/>
            <person name="McMahon K.D."/>
            <person name="Konstantinidis K.T."/>
            <person name="Eloe-Fadrosh E.A."/>
            <person name="Kyrpides N.C."/>
            <person name="Woyke T."/>
        </authorList>
    </citation>
    <scope>NUCLEOTIDE SEQUENCE</scope>
    <source>
        <strain evidence="3">GVMAG-M-3300023174-107</strain>
    </source>
</reference>
<dbReference type="InterPro" id="IPR013766">
    <property type="entry name" value="Thioredoxin_domain"/>
</dbReference>
<evidence type="ECO:0000256" key="1">
    <source>
        <dbReference type="SAM" id="Phobius"/>
    </source>
</evidence>
<dbReference type="InterPro" id="IPR036249">
    <property type="entry name" value="Thioredoxin-like_sf"/>
</dbReference>
<keyword evidence="1" id="KW-0472">Membrane</keyword>
<proteinExistence type="predicted"/>
<dbReference type="Pfam" id="PF00085">
    <property type="entry name" value="Thioredoxin"/>
    <property type="match status" value="1"/>
</dbReference>
<dbReference type="InterPro" id="IPR051063">
    <property type="entry name" value="PDI"/>
</dbReference>
<dbReference type="AlphaFoldDB" id="A0A6C0D370"/>
<evidence type="ECO:0000259" key="2">
    <source>
        <dbReference type="PROSITE" id="PS51352"/>
    </source>
</evidence>
<feature type="transmembrane region" description="Helical" evidence="1">
    <location>
        <begin position="6"/>
        <end position="24"/>
    </location>
</feature>
<sequence length="130" mass="15497">MNMFLWLGISVIFIIVSVFLYNKIIKKLKYNPNNEYIPNNKVGELMLFYVDWCPYSQSTKKQWYTYKKKYKGDYKISFVEIDCDKNTNLADTYKIDSYPTIILLVDGKKYIYDAQMNDATLTQFINTIMK</sequence>
<name>A0A6C0D370_9ZZZZ</name>
<keyword evidence="1" id="KW-1133">Transmembrane helix</keyword>
<dbReference type="Gene3D" id="3.40.30.10">
    <property type="entry name" value="Glutaredoxin"/>
    <property type="match status" value="1"/>
</dbReference>
<dbReference type="GO" id="GO:0005783">
    <property type="term" value="C:endoplasmic reticulum"/>
    <property type="evidence" value="ECO:0007669"/>
    <property type="project" value="TreeGrafter"/>
</dbReference>
<protein>
    <recommendedName>
        <fullName evidence="2">Thioredoxin domain-containing protein</fullName>
    </recommendedName>
</protein>
<organism evidence="3">
    <name type="scientific">viral metagenome</name>
    <dbReference type="NCBI Taxonomy" id="1070528"/>
    <lineage>
        <taxon>unclassified sequences</taxon>
        <taxon>metagenomes</taxon>
        <taxon>organismal metagenomes</taxon>
    </lineage>
</organism>